<dbReference type="InterPro" id="IPR000299">
    <property type="entry name" value="FERM_domain"/>
</dbReference>
<dbReference type="InterPro" id="IPR035963">
    <property type="entry name" value="FERM_2"/>
</dbReference>
<dbReference type="PANTHER" id="PTHR23280">
    <property type="entry name" value="4.1 G PROTEIN"/>
    <property type="match status" value="1"/>
</dbReference>
<dbReference type="InterPro" id="IPR011993">
    <property type="entry name" value="PH-like_dom_sf"/>
</dbReference>
<organism evidence="4 5">
    <name type="scientific">Engystomops pustulosus</name>
    <name type="common">Tungara frog</name>
    <name type="synonym">Physalaemus pustulosus</name>
    <dbReference type="NCBI Taxonomy" id="76066"/>
    <lineage>
        <taxon>Eukaryota</taxon>
        <taxon>Metazoa</taxon>
        <taxon>Chordata</taxon>
        <taxon>Craniata</taxon>
        <taxon>Vertebrata</taxon>
        <taxon>Euteleostomi</taxon>
        <taxon>Amphibia</taxon>
        <taxon>Batrachia</taxon>
        <taxon>Anura</taxon>
        <taxon>Neobatrachia</taxon>
        <taxon>Hyloidea</taxon>
        <taxon>Leptodactylidae</taxon>
        <taxon>Leiuperinae</taxon>
        <taxon>Engystomops</taxon>
    </lineage>
</organism>
<dbReference type="Gene3D" id="1.20.80.10">
    <property type="match status" value="1"/>
</dbReference>
<feature type="compositionally biased region" description="Basic and acidic residues" evidence="2">
    <location>
        <begin position="942"/>
        <end position="955"/>
    </location>
</feature>
<evidence type="ECO:0000313" key="4">
    <source>
        <dbReference type="EMBL" id="KAG8582676.1"/>
    </source>
</evidence>
<dbReference type="Gene3D" id="2.30.29.30">
    <property type="entry name" value="Pleckstrin-homology domain (PH domain)/Phosphotyrosine-binding domain (PTB)"/>
    <property type="match status" value="1"/>
</dbReference>
<dbReference type="SUPFAM" id="SSF50729">
    <property type="entry name" value="PH domain-like"/>
    <property type="match status" value="1"/>
</dbReference>
<dbReference type="AlphaFoldDB" id="A0AAV7CDH8"/>
<dbReference type="EMBL" id="WNYA01000003">
    <property type="protein sequence ID" value="KAG8582676.1"/>
    <property type="molecule type" value="Genomic_DNA"/>
</dbReference>
<dbReference type="GO" id="GO:0005198">
    <property type="term" value="F:structural molecule activity"/>
    <property type="evidence" value="ECO:0007669"/>
    <property type="project" value="InterPro"/>
</dbReference>
<evidence type="ECO:0000256" key="1">
    <source>
        <dbReference type="ARBA" id="ARBA00022553"/>
    </source>
</evidence>
<protein>
    <recommendedName>
        <fullName evidence="3">FERM domain-containing protein</fullName>
    </recommendedName>
</protein>
<comment type="caution">
    <text evidence="4">The sequence shown here is derived from an EMBL/GenBank/DDBJ whole genome shotgun (WGS) entry which is preliminary data.</text>
</comment>
<dbReference type="InterPro" id="IPR019749">
    <property type="entry name" value="Band_41_domain"/>
</dbReference>
<keyword evidence="5" id="KW-1185">Reference proteome</keyword>
<dbReference type="Proteomes" id="UP000824782">
    <property type="component" value="Unassembled WGS sequence"/>
</dbReference>
<dbReference type="Pfam" id="PF05902">
    <property type="entry name" value="4_1_CTD"/>
    <property type="match status" value="1"/>
</dbReference>
<feature type="region of interest" description="Disordered" evidence="2">
    <location>
        <begin position="716"/>
        <end position="736"/>
    </location>
</feature>
<accession>A0AAV7CDH8</accession>
<dbReference type="GO" id="GO:0005886">
    <property type="term" value="C:plasma membrane"/>
    <property type="evidence" value="ECO:0007669"/>
    <property type="project" value="TreeGrafter"/>
</dbReference>
<dbReference type="Pfam" id="PF09380">
    <property type="entry name" value="FERM_C"/>
    <property type="match status" value="1"/>
</dbReference>
<evidence type="ECO:0000259" key="3">
    <source>
        <dbReference type="PROSITE" id="PS50057"/>
    </source>
</evidence>
<feature type="compositionally biased region" description="Polar residues" evidence="2">
    <location>
        <begin position="492"/>
        <end position="501"/>
    </location>
</feature>
<feature type="domain" description="FERM" evidence="3">
    <location>
        <begin position="99"/>
        <end position="395"/>
    </location>
</feature>
<dbReference type="FunFam" id="2.30.29.30:FF:000001">
    <property type="entry name" value="Erythrocyte membrane protein band 4.1"/>
    <property type="match status" value="1"/>
</dbReference>
<dbReference type="CDD" id="cd14473">
    <property type="entry name" value="FERM_B-lobe"/>
    <property type="match status" value="1"/>
</dbReference>
<dbReference type="InterPro" id="IPR019747">
    <property type="entry name" value="FERM_CS"/>
</dbReference>
<feature type="compositionally biased region" description="Basic and acidic residues" evidence="2">
    <location>
        <begin position="920"/>
        <end position="934"/>
    </location>
</feature>
<dbReference type="InterPro" id="IPR008379">
    <property type="entry name" value="Band_4.1_C"/>
</dbReference>
<dbReference type="SMART" id="SM00295">
    <property type="entry name" value="B41"/>
    <property type="match status" value="1"/>
</dbReference>
<keyword evidence="1" id="KW-0597">Phosphoprotein</keyword>
<dbReference type="Pfam" id="PF08736">
    <property type="entry name" value="FA"/>
    <property type="match status" value="1"/>
</dbReference>
<dbReference type="GO" id="GO:0030866">
    <property type="term" value="P:cortical actin cytoskeleton organization"/>
    <property type="evidence" value="ECO:0007669"/>
    <property type="project" value="InterPro"/>
</dbReference>
<sequence length="1161" mass="128342">MTTEAANAIEVNGSENPETPQNEPDDSPAEKIEVSDNPGSTNPGEAEQVDVPKSPSSPTSPGQKSPSKQKKEAHESKGISRFLPPWLKKQKSISQTEPKEENKDHIDGSPEEEPEKEAEVNNKEETSEEAQPVVAEGAPSPEKKAESTTADIQVSIPFLGLHKVYHHSNSNTVCGLVCHGCSPWQFVFNVKFYPPDPAQLTEDITRYYLCLQLRQDIATGRLPCSFVTHALLGSLMLQAEVGDYDEDELSADYISDFQFAPNQTKELEDKVVELHKTHRGLTPAQADITFLENAKKLSMYGVDLHHAKDSEAVDIMLGVCANGLLIYKDRLRINRFAWPKILKISYKRSNFFIKVRPGELEQFESTIGFKLPNHRAAKRLWKVCVEHHTFYRLSSPEQPPKARFLTLGSKFRYSGRTQSQTREASTRIDRPAPYFERTSSKRVSRSLDGAPLGGITDQSLLKDIHVPGGGSAVDGVVPGSEAATQEAHDHVSTPSTPSVFPNDTKLSHPSSQSPIHCSHTISANLPSIPEMDLASDISDDEAVEEQHEISSSDEGIYNKDCTAKEMTPIHSDLIAKILESTTDAGSHFSPVAVYNSHLSLKCKAGECGFFSFSLCKIFPLKFPSLLDEDGYISFPSLPEVCVSFLPSSLQRYVPLTSPSFIPSLVLIFVLLLSASQSVPFSLILSLPLALSLCYLEPKPNPLGSFYDSDLNEKAGEELDKEEDETPKQQDLDKSQDEILRHQASISELKRTFMESTPEPRPNEWEKRCITPLPLQTHGSLEEEITSILFSKERFPILSSNHWTAEGNVVNDGAPSATLCVTHSPPLSEKLLPRTRGMRTGLSDALENSDETQNIVEEKKQADSDITHTTVKEDLKAEINGDIEHYNDVSDQNAEVKDLDKNDTQSLSSYDSSSESENEEVEYKAESRASDHVIPEEPEESVEDVKEVEPVKESQISEDHAVTLTVTEIQEKTEVISQEITVSTFESEEKVEEVHEVHLEEQNKINGDVSHIDVDSSSQIICCSEPPVVKTEMVTLSDATQRTEISTKEVPIVQTETKTITFESAQLDGAGDSEPGILLSAQTITSDSVLTTTTTHITKTGKGGVSETRIEKRIVISGDADIDHDEALAQAIKEAKEQHPDMSITRVVVHKETEVTEEGEEE</sequence>
<dbReference type="InterPro" id="IPR019748">
    <property type="entry name" value="FERM_central"/>
</dbReference>
<dbReference type="Pfam" id="PF00373">
    <property type="entry name" value="FERM_M"/>
    <property type="match status" value="1"/>
</dbReference>
<dbReference type="PROSITE" id="PS00661">
    <property type="entry name" value="FERM_2"/>
    <property type="match status" value="1"/>
</dbReference>
<dbReference type="SMART" id="SM01196">
    <property type="entry name" value="FERM_C"/>
    <property type="match status" value="1"/>
</dbReference>
<dbReference type="Pfam" id="PF04382">
    <property type="entry name" value="SAB"/>
    <property type="match status" value="1"/>
</dbReference>
<evidence type="ECO:0000313" key="5">
    <source>
        <dbReference type="Proteomes" id="UP000824782"/>
    </source>
</evidence>
<dbReference type="PANTHER" id="PTHR23280:SF42">
    <property type="entry name" value="BAND 4.1-LIKE PROTEIN 2 ISOFORM X1"/>
    <property type="match status" value="1"/>
</dbReference>
<reference evidence="4" key="1">
    <citation type="thesis" date="2020" institute="ProQuest LLC" country="789 East Eisenhower Parkway, Ann Arbor, MI, USA">
        <title>Comparative Genomics and Chromosome Evolution.</title>
        <authorList>
            <person name="Mudd A.B."/>
        </authorList>
    </citation>
    <scope>NUCLEOTIDE SEQUENCE</scope>
    <source>
        <strain evidence="4">237g6f4</strain>
        <tissue evidence="4">Blood</tissue>
    </source>
</reference>
<feature type="region of interest" description="Disordered" evidence="2">
    <location>
        <begin position="883"/>
        <end position="955"/>
    </location>
</feature>
<feature type="compositionally biased region" description="Polar residues" evidence="2">
    <location>
        <begin position="507"/>
        <end position="516"/>
    </location>
</feature>
<feature type="compositionally biased region" description="Basic and acidic residues" evidence="2">
    <location>
        <begin position="69"/>
        <end position="78"/>
    </location>
</feature>
<feature type="compositionally biased region" description="Basic and acidic residues" evidence="2">
    <location>
        <begin position="883"/>
        <end position="902"/>
    </location>
</feature>
<dbReference type="InterPro" id="IPR014847">
    <property type="entry name" value="FA"/>
</dbReference>
<dbReference type="GO" id="GO:0031032">
    <property type="term" value="P:actomyosin structure organization"/>
    <property type="evidence" value="ECO:0007669"/>
    <property type="project" value="TreeGrafter"/>
</dbReference>
<name>A0AAV7CDH8_ENGPU</name>
<dbReference type="InterPro" id="IPR014352">
    <property type="entry name" value="FERM/acyl-CoA-bd_prot_sf"/>
</dbReference>
<dbReference type="InterPro" id="IPR018980">
    <property type="entry name" value="FERM_PH-like_C"/>
</dbReference>
<dbReference type="SUPFAM" id="SSF47031">
    <property type="entry name" value="Second domain of FERM"/>
    <property type="match status" value="1"/>
</dbReference>
<dbReference type="PRINTS" id="PR00935">
    <property type="entry name" value="BAND41"/>
</dbReference>
<gene>
    <name evidence="4" type="ORF">GDO81_008165</name>
</gene>
<dbReference type="InterPro" id="IPR007477">
    <property type="entry name" value="SAB_dom"/>
</dbReference>
<feature type="compositionally biased region" description="Basic and acidic residues" evidence="2">
    <location>
        <begin position="725"/>
        <end position="736"/>
    </location>
</feature>
<dbReference type="SMART" id="SM01195">
    <property type="entry name" value="FA"/>
    <property type="match status" value="1"/>
</dbReference>
<feature type="region of interest" description="Disordered" evidence="2">
    <location>
        <begin position="482"/>
        <end position="516"/>
    </location>
</feature>
<proteinExistence type="predicted"/>
<dbReference type="CDD" id="cd13184">
    <property type="entry name" value="FERM_C_4_1_family"/>
    <property type="match status" value="1"/>
</dbReference>
<feature type="compositionally biased region" description="Low complexity" evidence="2">
    <location>
        <begin position="52"/>
        <end position="66"/>
    </location>
</feature>
<dbReference type="PIRSF" id="PIRSF002304">
    <property type="entry name" value="Membrane_skeletal_4_1"/>
    <property type="match status" value="1"/>
</dbReference>
<dbReference type="GO" id="GO:0003779">
    <property type="term" value="F:actin binding"/>
    <property type="evidence" value="ECO:0007669"/>
    <property type="project" value="InterPro"/>
</dbReference>
<dbReference type="PROSITE" id="PS50057">
    <property type="entry name" value="FERM_3"/>
    <property type="match status" value="1"/>
</dbReference>
<dbReference type="GO" id="GO:0005856">
    <property type="term" value="C:cytoskeleton"/>
    <property type="evidence" value="ECO:0007669"/>
    <property type="project" value="InterPro"/>
</dbReference>
<feature type="region of interest" description="Disordered" evidence="2">
    <location>
        <begin position="1"/>
        <end position="149"/>
    </location>
</feature>
<dbReference type="FunFam" id="1.20.80.10:FF:000001">
    <property type="entry name" value="Erythrocyte membrane protein band 4.1"/>
    <property type="match status" value="1"/>
</dbReference>
<feature type="compositionally biased region" description="Basic and acidic residues" evidence="2">
    <location>
        <begin position="97"/>
        <end position="108"/>
    </location>
</feature>
<evidence type="ECO:0000256" key="2">
    <source>
        <dbReference type="SAM" id="MobiDB-lite"/>
    </source>
</evidence>
<feature type="compositionally biased region" description="Polar residues" evidence="2">
    <location>
        <begin position="13"/>
        <end position="22"/>
    </location>
</feature>